<dbReference type="EMBL" id="JAVRFJ010000056">
    <property type="protein sequence ID" value="MDT0573756.1"/>
    <property type="molecule type" value="Genomic_DNA"/>
</dbReference>
<comment type="caution">
    <text evidence="1">The sequence shown here is derived from an EMBL/GenBank/DDBJ whole genome shotgun (WGS) entry which is preliminary data.</text>
</comment>
<proteinExistence type="predicted"/>
<dbReference type="RefSeq" id="WP_033531927.1">
    <property type="nucleotide sequence ID" value="NZ_JAVRFJ010000056.1"/>
</dbReference>
<keyword evidence="2" id="KW-1185">Reference proteome</keyword>
<organism evidence="1 2">
    <name type="scientific">Streptomyces gottesmaniae</name>
    <dbReference type="NCBI Taxonomy" id="3075518"/>
    <lineage>
        <taxon>Bacteria</taxon>
        <taxon>Bacillati</taxon>
        <taxon>Actinomycetota</taxon>
        <taxon>Actinomycetes</taxon>
        <taxon>Kitasatosporales</taxon>
        <taxon>Streptomycetaceae</taxon>
        <taxon>Streptomyces</taxon>
    </lineage>
</organism>
<accession>A0ABU2ZC15</accession>
<evidence type="ECO:0000313" key="2">
    <source>
        <dbReference type="Proteomes" id="UP001180737"/>
    </source>
</evidence>
<sequence length="136" mass="14604">MTDLSDRKARRTADALAYFCTHVDEIRHQLRAGQSADDTAVDRLLAAARDGQDVGTAVRLLHERLQASGDARGLYGRTRGPNIEPAGIGVAGIDGDDRPLTVLLCPHRRCTRHEWPDADAPAACGVDGTPLLPKSV</sequence>
<dbReference type="Proteomes" id="UP001180737">
    <property type="component" value="Unassembled WGS sequence"/>
</dbReference>
<reference evidence="1" key="1">
    <citation type="submission" date="2024-05" db="EMBL/GenBank/DDBJ databases">
        <title>30 novel species of actinomycetes from the DSMZ collection.</title>
        <authorList>
            <person name="Nouioui I."/>
        </authorList>
    </citation>
    <scope>NUCLEOTIDE SEQUENCE</scope>
    <source>
        <strain evidence="1">DSM 3412</strain>
    </source>
</reference>
<evidence type="ECO:0000313" key="1">
    <source>
        <dbReference type="EMBL" id="MDT0573756.1"/>
    </source>
</evidence>
<name>A0ABU2ZC15_9ACTN</name>
<protein>
    <submittedName>
        <fullName evidence="1">Uncharacterized protein</fullName>
    </submittedName>
</protein>
<gene>
    <name evidence="1" type="ORF">RM704_41015</name>
</gene>